<dbReference type="NCBIfam" id="TIGR00277">
    <property type="entry name" value="HDIG"/>
    <property type="match status" value="1"/>
</dbReference>
<dbReference type="InterPro" id="IPR054712">
    <property type="entry name" value="Cas3-like_dom"/>
</dbReference>
<dbReference type="Pfam" id="PF22590">
    <property type="entry name" value="Cas3-like_C_2"/>
    <property type="match status" value="1"/>
</dbReference>
<dbReference type="RefSeq" id="WP_027325474.1">
    <property type="nucleotide sequence ID" value="NZ_CP197398.1"/>
</dbReference>
<keyword evidence="8" id="KW-0067">ATP-binding</keyword>
<reference evidence="13 14" key="1">
    <citation type="submission" date="2019-07" db="EMBL/GenBank/DDBJ databases">
        <title>Draft Genome Sequences of Bacteroides pyogenes Strains Isolated from the Uterus Holstein Dairy Cows with Metritis.</title>
        <authorList>
            <person name="Cunha F."/>
            <person name="Galvao K.N."/>
            <person name="Jeon S.J."/>
            <person name="Jeong K.C."/>
        </authorList>
    </citation>
    <scope>NUCLEOTIDE SEQUENCE [LARGE SCALE GENOMIC DNA]</scope>
    <source>
        <strain evidence="13 14">KG-31</strain>
    </source>
</reference>
<dbReference type="InterPro" id="IPR006483">
    <property type="entry name" value="CRISPR-assoc_Cas3_HD"/>
</dbReference>
<dbReference type="PROSITE" id="PS51194">
    <property type="entry name" value="HELICASE_CTER"/>
    <property type="match status" value="1"/>
</dbReference>
<dbReference type="InterPro" id="IPR001650">
    <property type="entry name" value="Helicase_C-like"/>
</dbReference>
<dbReference type="Gene3D" id="1.10.3210.30">
    <property type="match status" value="1"/>
</dbReference>
<dbReference type="InterPro" id="IPR006474">
    <property type="entry name" value="Helicase_Cas3_CRISPR-ass_core"/>
</dbReference>
<keyword evidence="5" id="KW-0547">Nucleotide-binding</keyword>
<dbReference type="SUPFAM" id="SSF109604">
    <property type="entry name" value="HD-domain/PDEase-like"/>
    <property type="match status" value="1"/>
</dbReference>
<evidence type="ECO:0000256" key="3">
    <source>
        <dbReference type="ARBA" id="ARBA00022722"/>
    </source>
</evidence>
<evidence type="ECO:0000256" key="9">
    <source>
        <dbReference type="ARBA" id="ARBA00023118"/>
    </source>
</evidence>
<dbReference type="GO" id="GO:0005829">
    <property type="term" value="C:cytosol"/>
    <property type="evidence" value="ECO:0007669"/>
    <property type="project" value="TreeGrafter"/>
</dbReference>
<dbReference type="SUPFAM" id="SSF52540">
    <property type="entry name" value="P-loop containing nucleoside triphosphate hydrolases"/>
    <property type="match status" value="1"/>
</dbReference>
<dbReference type="GO" id="GO:0003724">
    <property type="term" value="F:RNA helicase activity"/>
    <property type="evidence" value="ECO:0007669"/>
    <property type="project" value="TreeGrafter"/>
</dbReference>
<dbReference type="PANTHER" id="PTHR47959">
    <property type="entry name" value="ATP-DEPENDENT RNA HELICASE RHLE-RELATED"/>
    <property type="match status" value="1"/>
</dbReference>
<dbReference type="InterPro" id="IPR014001">
    <property type="entry name" value="Helicase_ATP-bd"/>
</dbReference>
<keyword evidence="3" id="KW-0540">Nuclease</keyword>
<dbReference type="EMBL" id="VKLW01000008">
    <property type="protein sequence ID" value="TYK34283.1"/>
    <property type="molecule type" value="Genomic_DNA"/>
</dbReference>
<dbReference type="AlphaFoldDB" id="A0A5D3FQF4"/>
<dbReference type="PANTHER" id="PTHR47959:SF16">
    <property type="entry name" value="CRISPR-ASSOCIATED NUCLEASE_HELICASE CAS3-RELATED"/>
    <property type="match status" value="1"/>
</dbReference>
<keyword evidence="9" id="KW-0051">Antiviral defense</keyword>
<comment type="caution">
    <text evidence="13">The sequence shown here is derived from an EMBL/GenBank/DDBJ whole genome shotgun (WGS) entry which is preliminary data.</text>
</comment>
<keyword evidence="6" id="KW-0378">Hydrolase</keyword>
<evidence type="ECO:0000259" key="11">
    <source>
        <dbReference type="PROSITE" id="PS51194"/>
    </source>
</evidence>
<dbReference type="Pfam" id="PF01966">
    <property type="entry name" value="HD"/>
    <property type="match status" value="1"/>
</dbReference>
<dbReference type="InterPro" id="IPR006675">
    <property type="entry name" value="HDIG_dom"/>
</dbReference>
<dbReference type="InterPro" id="IPR038257">
    <property type="entry name" value="CRISPR-assoc_Cas3_HD_sf"/>
</dbReference>
<comment type="similarity">
    <text evidence="1">In the N-terminal section; belongs to the CRISPR-associated nuclease Cas3-HD family.</text>
</comment>
<keyword evidence="14" id="KW-1185">Reference proteome</keyword>
<evidence type="ECO:0000256" key="10">
    <source>
        <dbReference type="ARBA" id="ARBA00038437"/>
    </source>
</evidence>
<evidence type="ECO:0000313" key="14">
    <source>
        <dbReference type="Proteomes" id="UP000324383"/>
    </source>
</evidence>
<evidence type="ECO:0000313" key="13">
    <source>
        <dbReference type="EMBL" id="TYK34283.1"/>
    </source>
</evidence>
<evidence type="ECO:0000256" key="5">
    <source>
        <dbReference type="ARBA" id="ARBA00022741"/>
    </source>
</evidence>
<dbReference type="PROSITE" id="PS51643">
    <property type="entry name" value="HD_CAS3"/>
    <property type="match status" value="1"/>
</dbReference>
<organism evidence="13 14">
    <name type="scientific">Bacteroides pyogenes</name>
    <dbReference type="NCBI Taxonomy" id="310300"/>
    <lineage>
        <taxon>Bacteria</taxon>
        <taxon>Pseudomonadati</taxon>
        <taxon>Bacteroidota</taxon>
        <taxon>Bacteroidia</taxon>
        <taxon>Bacteroidales</taxon>
        <taxon>Bacteroidaceae</taxon>
        <taxon>Bacteroides</taxon>
    </lineage>
</organism>
<keyword evidence="7" id="KW-0347">Helicase</keyword>
<dbReference type="InterPro" id="IPR011545">
    <property type="entry name" value="DEAD/DEAH_box_helicase_dom"/>
</dbReference>
<evidence type="ECO:0000256" key="1">
    <source>
        <dbReference type="ARBA" id="ARBA00006847"/>
    </source>
</evidence>
<dbReference type="GO" id="GO:0005524">
    <property type="term" value="F:ATP binding"/>
    <property type="evidence" value="ECO:0007669"/>
    <property type="project" value="UniProtKB-KW"/>
</dbReference>
<evidence type="ECO:0000256" key="8">
    <source>
        <dbReference type="ARBA" id="ARBA00022840"/>
    </source>
</evidence>
<comment type="similarity">
    <text evidence="2">In the central section; belongs to the CRISPR-associated helicase Cas3 family.</text>
</comment>
<dbReference type="GO" id="GO:0003676">
    <property type="term" value="F:nucleic acid binding"/>
    <property type="evidence" value="ECO:0007669"/>
    <property type="project" value="InterPro"/>
</dbReference>
<dbReference type="InterPro" id="IPR027417">
    <property type="entry name" value="P-loop_NTPase"/>
</dbReference>
<dbReference type="GO" id="GO:0004519">
    <property type="term" value="F:endonuclease activity"/>
    <property type="evidence" value="ECO:0007669"/>
    <property type="project" value="UniProtKB-KW"/>
</dbReference>
<keyword evidence="4" id="KW-0479">Metal-binding</keyword>
<feature type="domain" description="HD Cas3-type" evidence="12">
    <location>
        <begin position="8"/>
        <end position="188"/>
    </location>
</feature>
<dbReference type="GO" id="GO:0046872">
    <property type="term" value="F:metal ion binding"/>
    <property type="evidence" value="ECO:0007669"/>
    <property type="project" value="UniProtKB-KW"/>
</dbReference>
<evidence type="ECO:0000256" key="4">
    <source>
        <dbReference type="ARBA" id="ARBA00022723"/>
    </source>
</evidence>
<dbReference type="GO" id="GO:0016787">
    <property type="term" value="F:hydrolase activity"/>
    <property type="evidence" value="ECO:0007669"/>
    <property type="project" value="UniProtKB-KW"/>
</dbReference>
<accession>A0A5D3FQF4</accession>
<dbReference type="SMART" id="SM00487">
    <property type="entry name" value="DEXDc"/>
    <property type="match status" value="1"/>
</dbReference>
<dbReference type="NCBIfam" id="TIGR01587">
    <property type="entry name" value="cas3_core"/>
    <property type="match status" value="1"/>
</dbReference>
<dbReference type="CDD" id="cd09641">
    <property type="entry name" value="Cas3''_I"/>
    <property type="match status" value="1"/>
</dbReference>
<gene>
    <name evidence="13" type="ORF">FNJ60_04625</name>
</gene>
<name>A0A5D3FQF4_9BACE</name>
<protein>
    <submittedName>
        <fullName evidence="13">CRISPR-associated helicase/endonuclease Cas3</fullName>
    </submittedName>
</protein>
<dbReference type="NCBIfam" id="TIGR01596">
    <property type="entry name" value="cas3_HD"/>
    <property type="match status" value="1"/>
</dbReference>
<dbReference type="SMART" id="SM00490">
    <property type="entry name" value="HELICc"/>
    <property type="match status" value="1"/>
</dbReference>
<keyword evidence="13" id="KW-0255">Endonuclease</keyword>
<dbReference type="Gene3D" id="3.40.50.300">
    <property type="entry name" value="P-loop containing nucleotide triphosphate hydrolases"/>
    <property type="match status" value="2"/>
</dbReference>
<feature type="domain" description="Helicase C-terminal" evidence="11">
    <location>
        <begin position="423"/>
        <end position="593"/>
    </location>
</feature>
<sequence>MDELFAKSAPEWTTLLAHTKQVVLVVEKIAGYLAMDRSVARNGAILHDIGKAHPVFQNRLRMKRRPDDTVFRHEIASLFFLSAFPKDEWNKLIEMVVSHHKSVKKDVSGLGLLDLEEECDYLQFHLGKWEEWSEKAWLVLGELGIPYRRISVQEATENLQYCIDYCEKRTRERAVSEWKGLLMGADHFASAVIGEAEKFLPRMFVTPDLSFYNRPNDLYSLSLLDASSAKRHTVVVAPTGAGKTDYLFRRCIGRVFYTLPYQASINAMYKRVANDLEKDNPDLDVRVLHSTSKVVKRKNNDEETVIQSHIGSSVKILTPHQLSALAFGMKGYEAMILDLKGCDVILDEVHTYSGISQAIVLKLVEILKKIDCRIHIGTATMPSVLYHKIMEILGDDVLEVKLPDEELNLYDRHIIHKANSFHDLTSVIDKAIQSNQKVLIVQNRVKTAQEVYQYIKEEYPFVPSLLLHSRFKRKDRNEKETDLLGVDAEGNSLGKFNTSGEACIVVSTQIVEVSLDISFDLMITACAPLDAMIQRFGRVNRKRSKDTIGKLKDIYVTAPLDNEKEARPYTPEILKKSFEVLEDGKPLHERELQSKIDEVFTSIDFLEIEEHSVFKTNGNISIDCLTHNSRAILFDLLEIDNVACITESDVFAYENGDLETRLRLEIPTYFSAVSKKRQIDKGNRPFIVPDYAYSSEMGLDVTMINKSLGVII</sequence>
<comment type="similarity">
    <text evidence="10">Belongs to the DEAD box helicase family.</text>
</comment>
<dbReference type="InterPro" id="IPR050079">
    <property type="entry name" value="DEAD_box_RNA_helicase"/>
</dbReference>
<evidence type="ECO:0000256" key="2">
    <source>
        <dbReference type="ARBA" id="ARBA00009046"/>
    </source>
</evidence>
<evidence type="ECO:0000256" key="6">
    <source>
        <dbReference type="ARBA" id="ARBA00022801"/>
    </source>
</evidence>
<dbReference type="Proteomes" id="UP000324383">
    <property type="component" value="Unassembled WGS sequence"/>
</dbReference>
<evidence type="ECO:0000256" key="7">
    <source>
        <dbReference type="ARBA" id="ARBA00022806"/>
    </source>
</evidence>
<proteinExistence type="inferred from homology"/>
<evidence type="ECO:0000259" key="12">
    <source>
        <dbReference type="PROSITE" id="PS51643"/>
    </source>
</evidence>
<dbReference type="GO" id="GO:0051607">
    <property type="term" value="P:defense response to virus"/>
    <property type="evidence" value="ECO:0007669"/>
    <property type="project" value="UniProtKB-KW"/>
</dbReference>
<dbReference type="Pfam" id="PF00270">
    <property type="entry name" value="DEAD"/>
    <property type="match status" value="1"/>
</dbReference>
<dbReference type="InterPro" id="IPR006674">
    <property type="entry name" value="HD_domain"/>
</dbReference>